<sequence>MPCLKIVTNLPKTKIPVDFVNKIIPVLSKSVKKAPEKFICIVTPDSPISFGGESTSPGAIATLESIGNLGVNENKVIAKEVSAFVEKELGIHQDRFFLTFYDVVNYNVAKGGLTINLVEP</sequence>
<evidence type="ECO:0000313" key="13">
    <source>
        <dbReference type="EMBL" id="AII16889.1"/>
    </source>
</evidence>
<dbReference type="GO" id="GO:0050178">
    <property type="term" value="F:phenylpyruvate tautomerase activity"/>
    <property type="evidence" value="ECO:0007669"/>
    <property type="project" value="UniProtKB-EC"/>
</dbReference>
<keyword evidence="4" id="KW-0964">Secreted</keyword>
<protein>
    <recommendedName>
        <fullName evidence="12">L-dopachrome isomerase</fullName>
        <ecNumber evidence="9">5.3.2.1</ecNumber>
        <ecNumber evidence="8">5.3.3.12</ecNumber>
    </recommendedName>
    <alternativeName>
        <fullName evidence="10">L-dopachrome tautomerase</fullName>
    </alternativeName>
    <alternativeName>
        <fullName evidence="11">Phenylpyruvate tautomerase</fullName>
    </alternativeName>
</protein>
<dbReference type="Pfam" id="PF01187">
    <property type="entry name" value="MIF"/>
    <property type="match status" value="1"/>
</dbReference>
<dbReference type="Gene3D" id="3.30.429.10">
    <property type="entry name" value="Macrophage Migration Inhibitory Factor"/>
    <property type="match status" value="1"/>
</dbReference>
<reference evidence="13" key="1">
    <citation type="submission" date="2013-11" db="EMBL/GenBank/DDBJ databases">
        <title>Antheraea yamamai ESTs and full-length cDNAs.</title>
        <authorList>
            <person name="Kim S."/>
            <person name="Choi K."/>
            <person name="Goo T."/>
        </authorList>
    </citation>
    <scope>NUCLEOTIDE SEQUENCE</scope>
</reference>
<accession>A0A076FF95</accession>
<evidence type="ECO:0000256" key="1">
    <source>
        <dbReference type="ARBA" id="ARBA00004613"/>
    </source>
</evidence>
<dbReference type="GO" id="GO:0004167">
    <property type="term" value="F:dopachrome isomerase activity"/>
    <property type="evidence" value="ECO:0007669"/>
    <property type="project" value="UniProtKB-EC"/>
</dbReference>
<proteinExistence type="evidence at transcript level"/>
<comment type="catalytic activity">
    <reaction evidence="6">
        <text>3-phenylpyruvate = enol-phenylpyruvate</text>
        <dbReference type="Rhea" id="RHEA:17097"/>
        <dbReference type="ChEBI" id="CHEBI:16815"/>
        <dbReference type="ChEBI" id="CHEBI:18005"/>
        <dbReference type="EC" id="5.3.2.1"/>
    </reaction>
</comment>
<evidence type="ECO:0000256" key="5">
    <source>
        <dbReference type="ARBA" id="ARBA00023235"/>
    </source>
</evidence>
<evidence type="ECO:0000256" key="9">
    <source>
        <dbReference type="ARBA" id="ARBA00039086"/>
    </source>
</evidence>
<dbReference type="EC" id="5.3.2.1" evidence="9"/>
<dbReference type="PANTHER" id="PTHR11954">
    <property type="entry name" value="D-DOPACHROME DECARBOXYLASE"/>
    <property type="match status" value="1"/>
</dbReference>
<evidence type="ECO:0000256" key="2">
    <source>
        <dbReference type="ARBA" id="ARBA00005851"/>
    </source>
</evidence>
<dbReference type="PANTHER" id="PTHR11954:SF6">
    <property type="entry name" value="MACROPHAGE MIGRATION INHIBITORY FACTOR"/>
    <property type="match status" value="1"/>
</dbReference>
<comment type="similarity">
    <text evidence="2">Belongs to the MIF family.</text>
</comment>
<keyword evidence="5" id="KW-0413">Isomerase</keyword>
<organism evidence="13">
    <name type="scientific">Antheraea yamamai</name>
    <name type="common">Japanese oak silkmoth</name>
    <dbReference type="NCBI Taxonomy" id="7121"/>
    <lineage>
        <taxon>Eukaryota</taxon>
        <taxon>Metazoa</taxon>
        <taxon>Ecdysozoa</taxon>
        <taxon>Arthropoda</taxon>
        <taxon>Hexapoda</taxon>
        <taxon>Insecta</taxon>
        <taxon>Pterygota</taxon>
        <taxon>Neoptera</taxon>
        <taxon>Endopterygota</taxon>
        <taxon>Lepidoptera</taxon>
        <taxon>Glossata</taxon>
        <taxon>Ditrysia</taxon>
        <taxon>Bombycoidea</taxon>
        <taxon>Saturniidae</taxon>
        <taxon>Saturniinae</taxon>
        <taxon>Saturniini</taxon>
        <taxon>Antheraea</taxon>
    </lineage>
</organism>
<dbReference type="GO" id="GO:0005615">
    <property type="term" value="C:extracellular space"/>
    <property type="evidence" value="ECO:0007669"/>
    <property type="project" value="UniProtKB-KW"/>
</dbReference>
<dbReference type="AlphaFoldDB" id="A0A076FF95"/>
<evidence type="ECO:0000256" key="12">
    <source>
        <dbReference type="ARBA" id="ARBA00042730"/>
    </source>
</evidence>
<evidence type="ECO:0000256" key="10">
    <source>
        <dbReference type="ARBA" id="ARBA00041631"/>
    </source>
</evidence>
<dbReference type="EMBL" id="KF803647">
    <property type="protein sequence ID" value="AII16889.1"/>
    <property type="molecule type" value="mRNA"/>
</dbReference>
<dbReference type="InterPro" id="IPR014347">
    <property type="entry name" value="Tautomerase/MIF_sf"/>
</dbReference>
<evidence type="ECO:0000256" key="8">
    <source>
        <dbReference type="ARBA" id="ARBA00038932"/>
    </source>
</evidence>
<evidence type="ECO:0000256" key="4">
    <source>
        <dbReference type="ARBA" id="ARBA00022525"/>
    </source>
</evidence>
<keyword evidence="3" id="KW-0202">Cytokine</keyword>
<comment type="subcellular location">
    <subcellularLocation>
        <location evidence="1">Secreted</location>
    </subcellularLocation>
</comment>
<evidence type="ECO:0000256" key="6">
    <source>
        <dbReference type="ARBA" id="ARBA00036735"/>
    </source>
</evidence>
<evidence type="ECO:0000256" key="11">
    <source>
        <dbReference type="ARBA" id="ARBA00041912"/>
    </source>
</evidence>
<dbReference type="GO" id="GO:0005125">
    <property type="term" value="F:cytokine activity"/>
    <property type="evidence" value="ECO:0007669"/>
    <property type="project" value="UniProtKB-KW"/>
</dbReference>
<dbReference type="EC" id="5.3.3.12" evidence="8"/>
<name>A0A076FF95_ANTYA</name>
<dbReference type="SUPFAM" id="SSF55331">
    <property type="entry name" value="Tautomerase/MIF"/>
    <property type="match status" value="1"/>
</dbReference>
<dbReference type="InterPro" id="IPR001398">
    <property type="entry name" value="Macrophage_inhib_fac"/>
</dbReference>
<comment type="catalytic activity">
    <reaction evidence="7">
        <text>L-dopachrome = 5,6-dihydroxyindole-2-carboxylate</text>
        <dbReference type="Rhea" id="RHEA:13041"/>
        <dbReference type="ChEBI" id="CHEBI:16875"/>
        <dbReference type="ChEBI" id="CHEBI:57509"/>
        <dbReference type="EC" id="5.3.3.12"/>
    </reaction>
</comment>
<evidence type="ECO:0000256" key="7">
    <source>
        <dbReference type="ARBA" id="ARBA00036823"/>
    </source>
</evidence>
<evidence type="ECO:0000256" key="3">
    <source>
        <dbReference type="ARBA" id="ARBA00022514"/>
    </source>
</evidence>